<comment type="caution">
    <text evidence="2">The sequence shown here is derived from an EMBL/GenBank/DDBJ whole genome shotgun (WGS) entry which is preliminary data.</text>
</comment>
<feature type="compositionally biased region" description="Basic and acidic residues" evidence="1">
    <location>
        <begin position="103"/>
        <end position="113"/>
    </location>
</feature>
<dbReference type="Proteomes" id="UP001049176">
    <property type="component" value="Chromosome 7"/>
</dbReference>
<evidence type="ECO:0000256" key="1">
    <source>
        <dbReference type="SAM" id="MobiDB-lite"/>
    </source>
</evidence>
<feature type="region of interest" description="Disordered" evidence="1">
    <location>
        <begin position="1"/>
        <end position="69"/>
    </location>
</feature>
<protein>
    <submittedName>
        <fullName evidence="2">Uncharacterized protein</fullName>
    </submittedName>
</protein>
<feature type="compositionally biased region" description="Polar residues" evidence="1">
    <location>
        <begin position="136"/>
        <end position="152"/>
    </location>
</feature>
<organism evidence="2 3">
    <name type="scientific">Marasmius oreades</name>
    <name type="common">fairy-ring Marasmius</name>
    <dbReference type="NCBI Taxonomy" id="181124"/>
    <lineage>
        <taxon>Eukaryota</taxon>
        <taxon>Fungi</taxon>
        <taxon>Dikarya</taxon>
        <taxon>Basidiomycota</taxon>
        <taxon>Agaricomycotina</taxon>
        <taxon>Agaricomycetes</taxon>
        <taxon>Agaricomycetidae</taxon>
        <taxon>Agaricales</taxon>
        <taxon>Marasmiineae</taxon>
        <taxon>Marasmiaceae</taxon>
        <taxon>Marasmius</taxon>
    </lineage>
</organism>
<keyword evidence="3" id="KW-1185">Reference proteome</keyword>
<feature type="region of interest" description="Disordered" evidence="1">
    <location>
        <begin position="91"/>
        <end position="152"/>
    </location>
</feature>
<dbReference type="OrthoDB" id="3003645at2759"/>
<dbReference type="KEGG" id="more:E1B28_011645"/>
<proteinExistence type="predicted"/>
<dbReference type="RefSeq" id="XP_043006494.1">
    <property type="nucleotide sequence ID" value="XM_043156705.1"/>
</dbReference>
<name>A0A9P7RUI1_9AGAR</name>
<dbReference type="EMBL" id="CM032187">
    <property type="protein sequence ID" value="KAG7090024.1"/>
    <property type="molecule type" value="Genomic_DNA"/>
</dbReference>
<gene>
    <name evidence="2" type="ORF">E1B28_011645</name>
</gene>
<evidence type="ECO:0000313" key="2">
    <source>
        <dbReference type="EMBL" id="KAG7090024.1"/>
    </source>
</evidence>
<accession>A0A9P7RUI1</accession>
<sequence length="152" mass="16358">MPNPAEMVFHSPSDQIVGTPFSVNNSPRFEYPFPSSSSNSNSIESTPTLTERHYSPTHPKLCTADPPMPPSLLKKPKWAVGLLGRKSNISQKYASGGSAGKGKVCDHLSSEHARARRFSVGTPPELYTTPAEGTDSFFSTTSGLNRTTSAQC</sequence>
<feature type="compositionally biased region" description="Polar residues" evidence="1">
    <location>
        <begin position="12"/>
        <end position="27"/>
    </location>
</feature>
<evidence type="ECO:0000313" key="3">
    <source>
        <dbReference type="Proteomes" id="UP001049176"/>
    </source>
</evidence>
<dbReference type="GeneID" id="66080720"/>
<dbReference type="AlphaFoldDB" id="A0A9P7RUI1"/>
<reference evidence="2" key="1">
    <citation type="journal article" date="2021" name="Genome Biol. Evol.">
        <title>The assembled and annotated genome of the fairy-ring fungus Marasmius oreades.</title>
        <authorList>
            <person name="Hiltunen M."/>
            <person name="Ament-Velasquez S.L."/>
            <person name="Johannesson H."/>
        </authorList>
    </citation>
    <scope>NUCLEOTIDE SEQUENCE</scope>
    <source>
        <strain evidence="2">03SP1</strain>
    </source>
</reference>